<name>A0ABD0KSV2_9CAEN</name>
<accession>A0ABD0KSV2</accession>
<evidence type="ECO:0000313" key="1">
    <source>
        <dbReference type="EMBL" id="KAK7490131.1"/>
    </source>
</evidence>
<proteinExistence type="predicted"/>
<reference evidence="1 2" key="1">
    <citation type="journal article" date="2023" name="Sci. Data">
        <title>Genome assembly of the Korean intertidal mud-creeper Batillaria attramentaria.</title>
        <authorList>
            <person name="Patra A.K."/>
            <person name="Ho P.T."/>
            <person name="Jun S."/>
            <person name="Lee S.J."/>
            <person name="Kim Y."/>
            <person name="Won Y.J."/>
        </authorList>
    </citation>
    <scope>NUCLEOTIDE SEQUENCE [LARGE SCALE GENOMIC DNA]</scope>
    <source>
        <strain evidence="1">Wonlab-2016</strain>
    </source>
</reference>
<protein>
    <submittedName>
        <fullName evidence="1">Uncharacterized protein</fullName>
    </submittedName>
</protein>
<evidence type="ECO:0000313" key="2">
    <source>
        <dbReference type="Proteomes" id="UP001519460"/>
    </source>
</evidence>
<gene>
    <name evidence="1" type="ORF">BaRGS_00018653</name>
</gene>
<organism evidence="1 2">
    <name type="scientific">Batillaria attramentaria</name>
    <dbReference type="NCBI Taxonomy" id="370345"/>
    <lineage>
        <taxon>Eukaryota</taxon>
        <taxon>Metazoa</taxon>
        <taxon>Spiralia</taxon>
        <taxon>Lophotrochozoa</taxon>
        <taxon>Mollusca</taxon>
        <taxon>Gastropoda</taxon>
        <taxon>Caenogastropoda</taxon>
        <taxon>Sorbeoconcha</taxon>
        <taxon>Cerithioidea</taxon>
        <taxon>Batillariidae</taxon>
        <taxon>Batillaria</taxon>
    </lineage>
</organism>
<comment type="caution">
    <text evidence="1">The sequence shown here is derived from an EMBL/GenBank/DDBJ whole genome shotgun (WGS) entry which is preliminary data.</text>
</comment>
<dbReference type="AlphaFoldDB" id="A0ABD0KSV2"/>
<sequence length="101" mass="11644">MRVNRRQERLGWSIAVANKKAGMRWSSGILRFKRVNTVLDTLDFVKLSLVQASYVNNVCTLLDQSISTDVTLMPVNVQICANIDAKVLYKEFNTLLWHREM</sequence>
<keyword evidence="2" id="KW-1185">Reference proteome</keyword>
<dbReference type="EMBL" id="JACVVK020000130">
    <property type="protein sequence ID" value="KAK7490131.1"/>
    <property type="molecule type" value="Genomic_DNA"/>
</dbReference>
<dbReference type="Proteomes" id="UP001519460">
    <property type="component" value="Unassembled WGS sequence"/>
</dbReference>